<dbReference type="InterPro" id="IPR032812">
    <property type="entry name" value="SbsA_Ig"/>
</dbReference>
<organism evidence="4 5">
    <name type="scientific">Thermatribacter velox</name>
    <dbReference type="NCBI Taxonomy" id="3039681"/>
    <lineage>
        <taxon>Bacteria</taxon>
        <taxon>Pseudomonadati</taxon>
        <taxon>Atribacterota</taxon>
        <taxon>Atribacteria</taxon>
        <taxon>Atribacterales</taxon>
        <taxon>Thermatribacteraceae</taxon>
        <taxon>Thermatribacter</taxon>
    </lineage>
</organism>
<evidence type="ECO:0000313" key="4">
    <source>
        <dbReference type="EMBL" id="WZL77055.1"/>
    </source>
</evidence>
<feature type="signal peptide" evidence="2">
    <location>
        <begin position="1"/>
        <end position="23"/>
    </location>
</feature>
<keyword evidence="5" id="KW-1185">Reference proteome</keyword>
<dbReference type="Pfam" id="PF13205">
    <property type="entry name" value="Big_5"/>
    <property type="match status" value="1"/>
</dbReference>
<reference evidence="4 5" key="1">
    <citation type="submission" date="2023-03" db="EMBL/GenBank/DDBJ databases">
        <title>Novel Species.</title>
        <authorList>
            <person name="Ma S."/>
        </authorList>
    </citation>
    <scope>NUCLEOTIDE SEQUENCE [LARGE SCALE GENOMIC DNA]</scope>
    <source>
        <strain evidence="4 5">B11</strain>
    </source>
</reference>
<dbReference type="InterPro" id="IPR014755">
    <property type="entry name" value="Cu-Rt/internalin_Ig-like"/>
</dbReference>
<evidence type="ECO:0000256" key="2">
    <source>
        <dbReference type="SAM" id="SignalP"/>
    </source>
</evidence>
<dbReference type="Gene3D" id="2.60.40.1220">
    <property type="match status" value="1"/>
</dbReference>
<name>A0ABZ2YDJ0_9BACT</name>
<evidence type="ECO:0000313" key="5">
    <source>
        <dbReference type="Proteomes" id="UP001461341"/>
    </source>
</evidence>
<gene>
    <name evidence="4" type="ORF">QBE54_04860</name>
</gene>
<dbReference type="PROSITE" id="PS51257">
    <property type="entry name" value="PROKAR_LIPOPROTEIN"/>
    <property type="match status" value="1"/>
</dbReference>
<dbReference type="InterPro" id="IPR013783">
    <property type="entry name" value="Ig-like_fold"/>
</dbReference>
<proteinExistence type="predicted"/>
<keyword evidence="1 2" id="KW-0732">Signal</keyword>
<dbReference type="RefSeq" id="WP_369019221.1">
    <property type="nucleotide sequence ID" value="NZ_CP121689.1"/>
</dbReference>
<dbReference type="Proteomes" id="UP001461341">
    <property type="component" value="Chromosome"/>
</dbReference>
<evidence type="ECO:0000256" key="1">
    <source>
        <dbReference type="ARBA" id="ARBA00022729"/>
    </source>
</evidence>
<evidence type="ECO:0000259" key="3">
    <source>
        <dbReference type="Pfam" id="PF13205"/>
    </source>
</evidence>
<protein>
    <submittedName>
        <fullName evidence="4">Ig-like domain-containing protein</fullName>
    </submittedName>
</protein>
<feature type="chain" id="PRO_5045270462" evidence="2">
    <location>
        <begin position="24"/>
        <end position="252"/>
    </location>
</feature>
<accession>A0ABZ2YDJ0</accession>
<sequence>MKRILVFAFVAVFLALVAGCAPSGTTTPPAPNQTQAPQLITVNDGVRNLQSGDSIQNGITVTFTGSGPANAIIRVYLNGTLLDSTTTDDAGSFTWSWTSGTTEGTFTFGFTAEAGGLPESTQTQFQIVVDITPPYLLSCSAKADAPLGDAPTITVQFNEPVTVGDVNLFETPAFWNVTCPLCPGGSVFTITQVTLGADNQTVTLTGNWMSDQLVAGDQIMVVFNYSPLMNIQDAAGNQFNTVASFPTCMVNP</sequence>
<dbReference type="Gene3D" id="2.60.40.10">
    <property type="entry name" value="Immunoglobulins"/>
    <property type="match status" value="1"/>
</dbReference>
<dbReference type="EMBL" id="CP121689">
    <property type="protein sequence ID" value="WZL77055.1"/>
    <property type="molecule type" value="Genomic_DNA"/>
</dbReference>
<feature type="domain" description="SbsA Ig-like" evidence="3">
    <location>
        <begin position="130"/>
        <end position="245"/>
    </location>
</feature>